<feature type="transmembrane region" description="Helical" evidence="8">
    <location>
        <begin position="578"/>
        <end position="596"/>
    </location>
</feature>
<evidence type="ECO:0000256" key="3">
    <source>
        <dbReference type="ARBA" id="ARBA00022448"/>
    </source>
</evidence>
<evidence type="ECO:0000256" key="6">
    <source>
        <dbReference type="ARBA" id="ARBA00023136"/>
    </source>
</evidence>
<dbReference type="InterPro" id="IPR020846">
    <property type="entry name" value="MFS_dom"/>
</dbReference>
<name>A0A8H3D6C1_9AGAM</name>
<dbReference type="GO" id="GO:0012505">
    <property type="term" value="C:endomembrane system"/>
    <property type="evidence" value="ECO:0007669"/>
    <property type="project" value="UniProtKB-SubCell"/>
</dbReference>
<evidence type="ECO:0000256" key="1">
    <source>
        <dbReference type="ARBA" id="ARBA00004127"/>
    </source>
</evidence>
<comment type="caution">
    <text evidence="10">The sequence shown here is derived from an EMBL/GenBank/DDBJ whole genome shotgun (WGS) entry which is preliminary data.</text>
</comment>
<dbReference type="Proteomes" id="UP000663853">
    <property type="component" value="Unassembled WGS sequence"/>
</dbReference>
<feature type="transmembrane region" description="Helical" evidence="8">
    <location>
        <begin position="486"/>
        <end position="505"/>
    </location>
</feature>
<feature type="transmembrane region" description="Helical" evidence="8">
    <location>
        <begin position="362"/>
        <end position="384"/>
    </location>
</feature>
<feature type="transmembrane region" description="Helical" evidence="8">
    <location>
        <begin position="608"/>
        <end position="627"/>
    </location>
</feature>
<dbReference type="InterPro" id="IPR036259">
    <property type="entry name" value="MFS_trans_sf"/>
</dbReference>
<dbReference type="AlphaFoldDB" id="A0A8H3D6C1"/>
<evidence type="ECO:0000313" key="10">
    <source>
        <dbReference type="EMBL" id="CAE6516666.1"/>
    </source>
</evidence>
<dbReference type="FunFam" id="1.20.1250.20:FF:000286">
    <property type="entry name" value="MFS efflux transporter"/>
    <property type="match status" value="1"/>
</dbReference>
<dbReference type="GO" id="GO:0022857">
    <property type="term" value="F:transmembrane transporter activity"/>
    <property type="evidence" value="ECO:0007669"/>
    <property type="project" value="InterPro"/>
</dbReference>
<feature type="transmembrane region" description="Helical" evidence="8">
    <location>
        <begin position="182"/>
        <end position="203"/>
    </location>
</feature>
<dbReference type="EMBL" id="CAJMXA010003805">
    <property type="protein sequence ID" value="CAE6516666.1"/>
    <property type="molecule type" value="Genomic_DNA"/>
</dbReference>
<comment type="similarity">
    <text evidence="2">Belongs to the major facilitator superfamily.</text>
</comment>
<evidence type="ECO:0000256" key="5">
    <source>
        <dbReference type="ARBA" id="ARBA00022989"/>
    </source>
</evidence>
<feature type="transmembrane region" description="Helical" evidence="8">
    <location>
        <begin position="301"/>
        <end position="323"/>
    </location>
</feature>
<dbReference type="PANTHER" id="PTHR23514">
    <property type="entry name" value="BYPASS OF STOP CODON PROTEIN 6"/>
    <property type="match status" value="1"/>
</dbReference>
<evidence type="ECO:0000259" key="9">
    <source>
        <dbReference type="PROSITE" id="PS50850"/>
    </source>
</evidence>
<feature type="transmembrane region" description="Helical" evidence="8">
    <location>
        <begin position="276"/>
        <end position="295"/>
    </location>
</feature>
<feature type="transmembrane region" description="Helical" evidence="8">
    <location>
        <begin position="542"/>
        <end position="566"/>
    </location>
</feature>
<sequence length="633" mass="68606">MCRSAEDEENLSYFSYHPTHFQAPPHAPLHTMSSSPETLQPSTNVLLSVAPTGLRERRASAHASTNARALLGMTGVDVLPVPENAILDIEDTDPVKEDAKQPHLVPQMPTLSQLPSLYIDKQSANISGYIPGSLTPGYSTPGYSGASTPAAVGRETYFEDAFESTGNIVDHNHDTPRLKRRLALSFFGFFCAGWSDGITGTVLPRFEETYHASYLTVSLLFVASTVGFAIGTAIIEPLFNALGRFSVAARHRRYFPVFPSHISRVETGISLSQGRCGVLFFGGLSQAVYFTIAAARAPFPAMIVGFGFSGIGISLLSGQYNAFVAAQKSAGRYLGWLHGFYGVGAFASPLVGQTLLARGWEWPRFFIISVCLSCINTILIVYTFHTTKQEFQEEKAKAIELLRQEPGDIELDEHTNDSGETTVSRAPRQRSRSRSAGERSAMRMTLTSPVVWIFAIFLCTYTGSETTTGGWIVSFLLKERNADPDTVGYVASGFWGGLAVGRLLLGQMSPYIGLKREKHLVHIYIGVALLMTVLVWKVPSFVGNAFCTAIVGFVLGPIFPTSLSLATKLLPAEIHMTALATMSSFGSIGSALYPFVTGVLANAKGVAVIQPMMLGILSVMAGLWCFFPTRSIT</sequence>
<feature type="transmembrane region" description="Helical" evidence="8">
    <location>
        <begin position="517"/>
        <end position="536"/>
    </location>
</feature>
<keyword evidence="5 8" id="KW-1133">Transmembrane helix</keyword>
<keyword evidence="6 8" id="KW-0472">Membrane</keyword>
<evidence type="ECO:0000256" key="4">
    <source>
        <dbReference type="ARBA" id="ARBA00022692"/>
    </source>
</evidence>
<proteinExistence type="inferred from homology"/>
<dbReference type="GO" id="GO:0016020">
    <property type="term" value="C:membrane"/>
    <property type="evidence" value="ECO:0007669"/>
    <property type="project" value="TreeGrafter"/>
</dbReference>
<keyword evidence="4 8" id="KW-0812">Transmembrane</keyword>
<feature type="transmembrane region" description="Helical" evidence="8">
    <location>
        <begin position="335"/>
        <end position="356"/>
    </location>
</feature>
<dbReference type="PANTHER" id="PTHR23514:SF3">
    <property type="entry name" value="BYPASS OF STOP CODON PROTEIN 6"/>
    <property type="match status" value="1"/>
</dbReference>
<comment type="subcellular location">
    <subcellularLocation>
        <location evidence="1">Endomembrane system</location>
        <topology evidence="1">Multi-pass membrane protein</topology>
    </subcellularLocation>
</comment>
<feature type="transmembrane region" description="Helical" evidence="8">
    <location>
        <begin position="215"/>
        <end position="235"/>
    </location>
</feature>
<gene>
    <name evidence="10" type="ORF">RDB_LOCUS137845</name>
</gene>
<accession>A0A8H3D6C1</accession>
<organism evidence="10 11">
    <name type="scientific">Rhizoctonia solani</name>
    <dbReference type="NCBI Taxonomy" id="456999"/>
    <lineage>
        <taxon>Eukaryota</taxon>
        <taxon>Fungi</taxon>
        <taxon>Dikarya</taxon>
        <taxon>Basidiomycota</taxon>
        <taxon>Agaricomycotina</taxon>
        <taxon>Agaricomycetes</taxon>
        <taxon>Cantharellales</taxon>
        <taxon>Ceratobasidiaceae</taxon>
        <taxon>Rhizoctonia</taxon>
    </lineage>
</organism>
<keyword evidence="3" id="KW-0813">Transport</keyword>
<evidence type="ECO:0000256" key="8">
    <source>
        <dbReference type="SAM" id="Phobius"/>
    </source>
</evidence>
<reference evidence="10" key="1">
    <citation type="submission" date="2021-01" db="EMBL/GenBank/DDBJ databases">
        <authorList>
            <person name="Kaushik A."/>
        </authorList>
    </citation>
    <scope>NUCLEOTIDE SEQUENCE</scope>
    <source>
        <strain evidence="10">AG6-10EEA</strain>
    </source>
</reference>
<evidence type="ECO:0000313" key="11">
    <source>
        <dbReference type="Proteomes" id="UP000663853"/>
    </source>
</evidence>
<dbReference type="SUPFAM" id="SSF103473">
    <property type="entry name" value="MFS general substrate transporter"/>
    <property type="match status" value="1"/>
</dbReference>
<protein>
    <recommendedName>
        <fullName evidence="9">Major facilitator superfamily (MFS) profile domain-containing protein</fullName>
    </recommendedName>
</protein>
<evidence type="ECO:0000256" key="7">
    <source>
        <dbReference type="SAM" id="MobiDB-lite"/>
    </source>
</evidence>
<feature type="transmembrane region" description="Helical" evidence="8">
    <location>
        <begin position="441"/>
        <end position="463"/>
    </location>
</feature>
<dbReference type="InterPro" id="IPR051788">
    <property type="entry name" value="MFS_Transporter"/>
</dbReference>
<feature type="domain" description="Major facilitator superfamily (MFS) profile" evidence="9">
    <location>
        <begin position="181"/>
        <end position="633"/>
    </location>
</feature>
<dbReference type="Pfam" id="PF07690">
    <property type="entry name" value="MFS_1"/>
    <property type="match status" value="1"/>
</dbReference>
<dbReference type="Gene3D" id="1.20.1250.20">
    <property type="entry name" value="MFS general substrate transporter like domains"/>
    <property type="match status" value="1"/>
</dbReference>
<feature type="region of interest" description="Disordered" evidence="7">
    <location>
        <begin position="410"/>
        <end position="441"/>
    </location>
</feature>
<dbReference type="InterPro" id="IPR011701">
    <property type="entry name" value="MFS"/>
</dbReference>
<evidence type="ECO:0000256" key="2">
    <source>
        <dbReference type="ARBA" id="ARBA00008335"/>
    </source>
</evidence>
<dbReference type="PROSITE" id="PS50850">
    <property type="entry name" value="MFS"/>
    <property type="match status" value="1"/>
</dbReference>